<dbReference type="AlphaFoldDB" id="E0SB81"/>
<accession>E0SB81</accession>
<name>E0SB81_DICD3</name>
<dbReference type="KEGG" id="ddd:Dda3937_04483"/>
<gene>
    <name evidence="2" type="ordered locus">Dda3937_04483</name>
</gene>
<evidence type="ECO:0000256" key="1">
    <source>
        <dbReference type="SAM" id="MobiDB-lite"/>
    </source>
</evidence>
<dbReference type="EMBL" id="CP002038">
    <property type="protein sequence ID" value="ADM97179.1"/>
    <property type="molecule type" value="Genomic_DNA"/>
</dbReference>
<protein>
    <submittedName>
        <fullName evidence="2">Uncharacterized protein</fullName>
    </submittedName>
</protein>
<evidence type="ECO:0000313" key="2">
    <source>
        <dbReference type="EMBL" id="ADM97179.1"/>
    </source>
</evidence>
<feature type="compositionally biased region" description="Low complexity" evidence="1">
    <location>
        <begin position="19"/>
        <end position="36"/>
    </location>
</feature>
<sequence>MCLLTNLNNSTRPTAAATRLNPSSSPNRRNNPRNYSPPVCSYLTKNKKAAIIAAFLFNFGLLRAINAWHPAGCLCKH</sequence>
<proteinExistence type="predicted"/>
<organism evidence="2 3">
    <name type="scientific">Dickeya dadantii (strain 3937)</name>
    <name type="common">Erwinia chrysanthemi (strain 3937)</name>
    <dbReference type="NCBI Taxonomy" id="198628"/>
    <lineage>
        <taxon>Bacteria</taxon>
        <taxon>Pseudomonadati</taxon>
        <taxon>Pseudomonadota</taxon>
        <taxon>Gammaproteobacteria</taxon>
        <taxon>Enterobacterales</taxon>
        <taxon>Pectobacteriaceae</taxon>
        <taxon>Dickeya</taxon>
    </lineage>
</organism>
<feature type="region of interest" description="Disordered" evidence="1">
    <location>
        <begin position="1"/>
        <end position="36"/>
    </location>
</feature>
<keyword evidence="3" id="KW-1185">Reference proteome</keyword>
<evidence type="ECO:0000313" key="3">
    <source>
        <dbReference type="Proteomes" id="UP000006859"/>
    </source>
</evidence>
<dbReference type="HOGENOM" id="CLU_2632405_0_0_6"/>
<dbReference type="Proteomes" id="UP000006859">
    <property type="component" value="Chromosome"/>
</dbReference>
<reference evidence="2 3" key="1">
    <citation type="journal article" date="2011" name="J. Bacteriol.">
        <title>Genome sequence of the plant-pathogenic bacterium Dickeya dadantii 3937.</title>
        <authorList>
            <person name="Glasner J.D."/>
            <person name="Yang C.H."/>
            <person name="Reverchon S."/>
            <person name="Hugouvieux-Cotte-Pattat N."/>
            <person name="Condemine G."/>
            <person name="Bohin J.P."/>
            <person name="Van Gijsegem F."/>
            <person name="Yang S."/>
            <person name="Franza T."/>
            <person name="Expert D."/>
            <person name="Plunkett G. III"/>
            <person name="San Francisco M.J."/>
            <person name="Charkowski A.O."/>
            <person name="Py B."/>
            <person name="Bell K."/>
            <person name="Rauscher L."/>
            <person name="Rodriguez-Palenzuela P."/>
            <person name="Toussaint A."/>
            <person name="Holeva M.C."/>
            <person name="He S.Y."/>
            <person name="Douet V."/>
            <person name="Boccara M."/>
            <person name="Blanco C."/>
            <person name="Toth I."/>
            <person name="Anderson B.D."/>
            <person name="Biehl B.S."/>
            <person name="Mau B."/>
            <person name="Flynn S.M."/>
            <person name="Barras F."/>
            <person name="Lindeberg M."/>
            <person name="Birch P.R."/>
            <person name="Tsuyumu S."/>
            <person name="Shi X."/>
            <person name="Hibbing M."/>
            <person name="Yap M.N."/>
            <person name="Carpentier M."/>
            <person name="Dassa E."/>
            <person name="Umehara M."/>
            <person name="Kim J.F."/>
            <person name="Rusch M."/>
            <person name="Soni P."/>
            <person name="Mayhew G.F."/>
            <person name="Fouts D.E."/>
            <person name="Gill S.R."/>
            <person name="Blattner F.R."/>
            <person name="Keen N.T."/>
            <person name="Perna N.T."/>
        </authorList>
    </citation>
    <scope>NUCLEOTIDE SEQUENCE [LARGE SCALE GENOMIC DNA]</scope>
    <source>
        <strain evidence="2 3">3937</strain>
    </source>
</reference>
<feature type="compositionally biased region" description="Polar residues" evidence="1">
    <location>
        <begin position="1"/>
        <end position="13"/>
    </location>
</feature>